<accession>A0AAP0HT26</accession>
<dbReference type="EMBL" id="JBBNAG010000011">
    <property type="protein sequence ID" value="KAK9095491.1"/>
    <property type="molecule type" value="Genomic_DNA"/>
</dbReference>
<reference evidence="2 3" key="1">
    <citation type="submission" date="2024-01" db="EMBL/GenBank/DDBJ databases">
        <title>Genome assemblies of Stephania.</title>
        <authorList>
            <person name="Yang L."/>
        </authorList>
    </citation>
    <scope>NUCLEOTIDE SEQUENCE [LARGE SCALE GENOMIC DNA]</scope>
    <source>
        <strain evidence="2">JXDWG</strain>
        <tissue evidence="2">Leaf</tissue>
    </source>
</reference>
<sequence length="126" mass="13216">MRHITRAGENQGADWVWCPAAAAVDQVWVCNVGNGGSDLVCNDVQRRSICAGDEEHRLQGGRGRRGLSEGTVHWWTSEGGEGQASLKDGDAVVGATLGSDAGYQQNATSADSSDSGEPPTRTTSRS</sequence>
<gene>
    <name evidence="2" type="ORF">Scep_026960</name>
</gene>
<protein>
    <submittedName>
        <fullName evidence="2">Uncharacterized protein</fullName>
    </submittedName>
</protein>
<organism evidence="2 3">
    <name type="scientific">Stephania cephalantha</name>
    <dbReference type="NCBI Taxonomy" id="152367"/>
    <lineage>
        <taxon>Eukaryota</taxon>
        <taxon>Viridiplantae</taxon>
        <taxon>Streptophyta</taxon>
        <taxon>Embryophyta</taxon>
        <taxon>Tracheophyta</taxon>
        <taxon>Spermatophyta</taxon>
        <taxon>Magnoliopsida</taxon>
        <taxon>Ranunculales</taxon>
        <taxon>Menispermaceae</taxon>
        <taxon>Menispermoideae</taxon>
        <taxon>Cissampelideae</taxon>
        <taxon>Stephania</taxon>
    </lineage>
</organism>
<evidence type="ECO:0000256" key="1">
    <source>
        <dbReference type="SAM" id="MobiDB-lite"/>
    </source>
</evidence>
<evidence type="ECO:0000313" key="2">
    <source>
        <dbReference type="EMBL" id="KAK9095491.1"/>
    </source>
</evidence>
<feature type="compositionally biased region" description="Polar residues" evidence="1">
    <location>
        <begin position="102"/>
        <end position="126"/>
    </location>
</feature>
<name>A0AAP0HT26_9MAGN</name>
<dbReference type="Proteomes" id="UP001419268">
    <property type="component" value="Unassembled WGS sequence"/>
</dbReference>
<dbReference type="AlphaFoldDB" id="A0AAP0HT26"/>
<keyword evidence="3" id="KW-1185">Reference proteome</keyword>
<feature type="region of interest" description="Disordered" evidence="1">
    <location>
        <begin position="75"/>
        <end position="126"/>
    </location>
</feature>
<proteinExistence type="predicted"/>
<comment type="caution">
    <text evidence="2">The sequence shown here is derived from an EMBL/GenBank/DDBJ whole genome shotgun (WGS) entry which is preliminary data.</text>
</comment>
<evidence type="ECO:0000313" key="3">
    <source>
        <dbReference type="Proteomes" id="UP001419268"/>
    </source>
</evidence>